<dbReference type="EMBL" id="UGQL01000002">
    <property type="protein sequence ID" value="STZ69059.1"/>
    <property type="molecule type" value="Genomic_DNA"/>
</dbReference>
<evidence type="ECO:0000256" key="3">
    <source>
        <dbReference type="ARBA" id="ARBA00022692"/>
    </source>
</evidence>
<feature type="domain" description="ABC3 transporter permease C-terminal" evidence="7">
    <location>
        <begin position="300"/>
        <end position="410"/>
    </location>
</feature>
<dbReference type="GO" id="GO:0016787">
    <property type="term" value="F:hydrolase activity"/>
    <property type="evidence" value="ECO:0007669"/>
    <property type="project" value="UniProtKB-KW"/>
</dbReference>
<keyword evidence="5 6" id="KW-0472">Membrane</keyword>
<proteinExistence type="predicted"/>
<dbReference type="EC" id="3.6.3.-" evidence="9"/>
<evidence type="ECO:0000256" key="1">
    <source>
        <dbReference type="ARBA" id="ARBA00004651"/>
    </source>
</evidence>
<organism evidence="9 10">
    <name type="scientific">Myroides odoratus</name>
    <name type="common">Flavobacterium odoratum</name>
    <dbReference type="NCBI Taxonomy" id="256"/>
    <lineage>
        <taxon>Bacteria</taxon>
        <taxon>Pseudomonadati</taxon>
        <taxon>Bacteroidota</taxon>
        <taxon>Flavobacteriia</taxon>
        <taxon>Flavobacteriales</taxon>
        <taxon>Flavobacteriaceae</taxon>
        <taxon>Myroides</taxon>
    </lineage>
</organism>
<keyword evidence="9" id="KW-0067">ATP-binding</keyword>
<feature type="domain" description="MacB-like periplasmic core" evidence="8">
    <location>
        <begin position="20"/>
        <end position="237"/>
    </location>
</feature>
<feature type="transmembrane region" description="Helical" evidence="6">
    <location>
        <begin position="729"/>
        <end position="750"/>
    </location>
</feature>
<reference evidence="9 10" key="1">
    <citation type="submission" date="2018-06" db="EMBL/GenBank/DDBJ databases">
        <authorList>
            <consortium name="Pathogen Informatics"/>
            <person name="Doyle S."/>
        </authorList>
    </citation>
    <scope>NUCLEOTIDE SEQUENCE [LARGE SCALE GENOMIC DNA]</scope>
    <source>
        <strain evidence="9 10">NCTC11179</strain>
    </source>
</reference>
<dbReference type="Proteomes" id="UP000255024">
    <property type="component" value="Unassembled WGS sequence"/>
</dbReference>
<keyword evidence="2" id="KW-1003">Cell membrane</keyword>
<dbReference type="InterPro" id="IPR003838">
    <property type="entry name" value="ABC3_permease_C"/>
</dbReference>
<dbReference type="Pfam" id="PF12704">
    <property type="entry name" value="MacB_PCD"/>
    <property type="match status" value="2"/>
</dbReference>
<dbReference type="InterPro" id="IPR025857">
    <property type="entry name" value="MacB_PCD"/>
</dbReference>
<keyword evidence="10" id="KW-1185">Reference proteome</keyword>
<feature type="transmembrane region" description="Helical" evidence="6">
    <location>
        <begin position="684"/>
        <end position="709"/>
    </location>
</feature>
<feature type="transmembrane region" description="Helical" evidence="6">
    <location>
        <begin position="770"/>
        <end position="791"/>
    </location>
</feature>
<dbReference type="PANTHER" id="PTHR30572">
    <property type="entry name" value="MEMBRANE COMPONENT OF TRANSPORTER-RELATED"/>
    <property type="match status" value="1"/>
</dbReference>
<keyword evidence="9" id="KW-0378">Hydrolase</keyword>
<evidence type="ECO:0000313" key="10">
    <source>
        <dbReference type="Proteomes" id="UP000255024"/>
    </source>
</evidence>
<keyword evidence="3 6" id="KW-0812">Transmembrane</keyword>
<feature type="domain" description="ABC3 transporter permease C-terminal" evidence="7">
    <location>
        <begin position="689"/>
        <end position="800"/>
    </location>
</feature>
<dbReference type="InterPro" id="IPR050250">
    <property type="entry name" value="Macrolide_Exporter_MacB"/>
</dbReference>
<evidence type="ECO:0000256" key="2">
    <source>
        <dbReference type="ARBA" id="ARBA00022475"/>
    </source>
</evidence>
<evidence type="ECO:0000256" key="6">
    <source>
        <dbReference type="SAM" id="Phobius"/>
    </source>
</evidence>
<accession>A0A378U1C6</accession>
<gene>
    <name evidence="9" type="primary">macB_2</name>
    <name evidence="9" type="ORF">NCTC11179_02549</name>
</gene>
<protein>
    <submittedName>
        <fullName evidence="9">Macrolide export ATP-binding/permease protein MacB</fullName>
        <ecNumber evidence="9">3.6.3.-</ecNumber>
    </submittedName>
</protein>
<comment type="subcellular location">
    <subcellularLocation>
        <location evidence="1">Cell membrane</location>
        <topology evidence="1">Multi-pass membrane protein</topology>
    </subcellularLocation>
</comment>
<dbReference type="AlphaFoldDB" id="A0A378U1C6"/>
<dbReference type="GO" id="GO:0022857">
    <property type="term" value="F:transmembrane transporter activity"/>
    <property type="evidence" value="ECO:0007669"/>
    <property type="project" value="TreeGrafter"/>
</dbReference>
<evidence type="ECO:0000256" key="4">
    <source>
        <dbReference type="ARBA" id="ARBA00022989"/>
    </source>
</evidence>
<dbReference type="GO" id="GO:0005886">
    <property type="term" value="C:plasma membrane"/>
    <property type="evidence" value="ECO:0007669"/>
    <property type="project" value="UniProtKB-SubCell"/>
</dbReference>
<dbReference type="Pfam" id="PF02687">
    <property type="entry name" value="FtsX"/>
    <property type="match status" value="2"/>
</dbReference>
<feature type="domain" description="MacB-like periplasmic core" evidence="8">
    <location>
        <begin position="464"/>
        <end position="651"/>
    </location>
</feature>
<feature type="transmembrane region" description="Helical" evidence="6">
    <location>
        <begin position="297"/>
        <end position="318"/>
    </location>
</feature>
<evidence type="ECO:0000256" key="5">
    <source>
        <dbReference type="ARBA" id="ARBA00023136"/>
    </source>
</evidence>
<evidence type="ECO:0000313" key="9">
    <source>
        <dbReference type="EMBL" id="STZ69059.1"/>
    </source>
</evidence>
<sequence length="808" mass="92283">MISNWLKLYLWHFKKNVWFSMLNILGLALGIAALIIVLFYWKNEHSFDQWNPYKNKVYEVEGTAESYFKNWFPAPIANQLDQASSIIEAYNFSYMSFNLMSVVVEGRADFLYEIDERQANFFEFFPFTTVFGSPEDYKQNYKDALALEKKEAARLFGEGIDPTGKLVQLDNGKVLTVRFVFEIPGNSSVEFKGLTSYLTESQIAYNRADNWGDHNYKVLIKLKDGVGIDEVEKQLHEVFYKEITQLYAQQEGVSVEELKEKMKGFMVLNYNKLSGVYLNPKSMGLGAGPTASKIVNIMLVSAILLLVLALINAINLALVQSFKRAKEIGIRKSIGSTRNQLMRQMMFEAGITTVLSFAVALVLVELGMPYFNRLVNRTLEADLLSLGTLIGVLVLGVYLLLGVLPSLFVVSFDAIKVLKGNFVRSKSGMRLRNSLLVFQFVIAFFFLSTAIFVQKQVNHILQEDLGFNGNQVVNIRFKVKDENQRNSIYQRVEADLQKIEGVKATVNHSMLMGVGYGSSSNNKIAEVSVQSENVPVGYDFLKVFDGQLVEGRFFDRAFASDSINKIVVNETYKRHFNFSDGIIGKKMRWNGRDFEIIGVVKDMKIEGFTQAIPPVTYFMTNSVGWFSGLIENISIKIEPTNVQQTLNQLEAFWSKRVESTYPMQYEFANAEFAESYQKTLYQRTLFLCLMGVSMFIALFGLMAIVSFSIESRLKEIAIRKVLGANRRELIVNLSIRFLVYCMLGFVLSIYPVYYLIQLWLADFVYRIELSIWPFLLAFVGLTLFSMILVLWKSTQATRINTLKYINYE</sequence>
<dbReference type="GO" id="GO:0005524">
    <property type="term" value="F:ATP binding"/>
    <property type="evidence" value="ECO:0007669"/>
    <property type="project" value="UniProtKB-KW"/>
</dbReference>
<dbReference type="PANTHER" id="PTHR30572:SF18">
    <property type="entry name" value="ABC-TYPE MACROLIDE FAMILY EXPORT SYSTEM PERMEASE COMPONENT 2"/>
    <property type="match status" value="1"/>
</dbReference>
<feature type="transmembrane region" description="Helical" evidence="6">
    <location>
        <begin position="433"/>
        <end position="453"/>
    </location>
</feature>
<name>A0A378U1C6_MYROD</name>
<feature type="transmembrane region" description="Helical" evidence="6">
    <location>
        <begin position="384"/>
        <end position="412"/>
    </location>
</feature>
<evidence type="ECO:0000259" key="8">
    <source>
        <dbReference type="Pfam" id="PF12704"/>
    </source>
</evidence>
<feature type="transmembrane region" description="Helical" evidence="6">
    <location>
        <begin position="21"/>
        <end position="41"/>
    </location>
</feature>
<feature type="transmembrane region" description="Helical" evidence="6">
    <location>
        <begin position="345"/>
        <end position="364"/>
    </location>
</feature>
<evidence type="ECO:0000259" key="7">
    <source>
        <dbReference type="Pfam" id="PF02687"/>
    </source>
</evidence>
<keyword evidence="9" id="KW-0547">Nucleotide-binding</keyword>
<keyword evidence="4 6" id="KW-1133">Transmembrane helix</keyword>